<sequence length="449" mass="50827">MAFLHSNSCECIKSELDLFTLPPTQTSVENSQFIHYKPVSSLTDDGPLKFVVPGGSDYLDLAHTMLSIRLQILPNVEIAANESTREYSKVAPVNNLLHSLFNQIDVFFNQKLVSPPNNAYPYRAYIETLLNYSAPTMNSHLTSALWYLDTPGNMETPPNIPVTDPTANKGNVYRQYFSINGQTVDLIGHLHCDVFNQNKFLLNGVELRLRLVRSKDAFCLMHASDNDKFNVHIKEASLIVRRVKVSPGIMLAHANTLAKATAKYPINRVEVKAFTLHSGVHGDTLDNVILDQIPKRIIIGFVDNRAFNGNRKFNPFNFQHFNINYLSLYVDGVQIPSKPLQPRFTGSKPIFVECYHTLFSGTEIHFLNESLTVTRTDYNKDYCFFAFDLTPDLSANLAFHWNLIKHGSVRVEVKFEHALAATINCIIYAEYDNVLEIDSSRQIITDFNA</sequence>
<dbReference type="InParanoid" id="A0A7M7QMK7"/>
<keyword evidence="2" id="KW-1185">Reference proteome</keyword>
<dbReference type="EnsemblMetazoa" id="XM_031932878">
    <property type="protein sequence ID" value="XP_031788738"/>
    <property type="gene ID" value="LOC116417813"/>
</dbReference>
<dbReference type="GO" id="GO:0009263">
    <property type="term" value="P:deoxyribonucleotide biosynthetic process"/>
    <property type="evidence" value="ECO:0007669"/>
    <property type="project" value="InterPro"/>
</dbReference>
<dbReference type="PANTHER" id="PTHR23409">
    <property type="entry name" value="RIBONUCLEOSIDE-DIPHOSPHATE REDUCTASE SMALL CHAIN"/>
    <property type="match status" value="1"/>
</dbReference>
<dbReference type="RefSeq" id="XP_031788738.1">
    <property type="nucleotide sequence ID" value="XM_031932878.1"/>
</dbReference>
<protein>
    <submittedName>
        <fullName evidence="1">Uncharacterized protein</fullName>
    </submittedName>
</protein>
<dbReference type="GeneID" id="116417813"/>
<dbReference type="GO" id="GO:0005829">
    <property type="term" value="C:cytosol"/>
    <property type="evidence" value="ECO:0007669"/>
    <property type="project" value="TreeGrafter"/>
</dbReference>
<proteinExistence type="predicted"/>
<dbReference type="GO" id="GO:0004748">
    <property type="term" value="F:ribonucleoside-diphosphate reductase activity, thioredoxin disulfide as acceptor"/>
    <property type="evidence" value="ECO:0007669"/>
    <property type="project" value="TreeGrafter"/>
</dbReference>
<accession>A0A7M7QMK7</accession>
<evidence type="ECO:0000313" key="1">
    <source>
        <dbReference type="EnsemblMetazoa" id="XP_031788738"/>
    </source>
</evidence>
<dbReference type="OrthoDB" id="8188373at2759"/>
<evidence type="ECO:0000313" key="2">
    <source>
        <dbReference type="Proteomes" id="UP000002358"/>
    </source>
</evidence>
<dbReference type="Proteomes" id="UP000002358">
    <property type="component" value="Unassembled WGS sequence"/>
</dbReference>
<organism evidence="1 2">
    <name type="scientific">Nasonia vitripennis</name>
    <name type="common">Parasitic wasp</name>
    <dbReference type="NCBI Taxonomy" id="7425"/>
    <lineage>
        <taxon>Eukaryota</taxon>
        <taxon>Metazoa</taxon>
        <taxon>Ecdysozoa</taxon>
        <taxon>Arthropoda</taxon>
        <taxon>Hexapoda</taxon>
        <taxon>Insecta</taxon>
        <taxon>Pterygota</taxon>
        <taxon>Neoptera</taxon>
        <taxon>Endopterygota</taxon>
        <taxon>Hymenoptera</taxon>
        <taxon>Apocrita</taxon>
        <taxon>Proctotrupomorpha</taxon>
        <taxon>Chalcidoidea</taxon>
        <taxon>Pteromalidae</taxon>
        <taxon>Pteromalinae</taxon>
        <taxon>Nasonia</taxon>
    </lineage>
</organism>
<reference evidence="1" key="1">
    <citation type="submission" date="2021-01" db="UniProtKB">
        <authorList>
            <consortium name="EnsemblMetazoa"/>
        </authorList>
    </citation>
    <scope>IDENTIFICATION</scope>
</reference>
<name>A0A7M7QMK7_NASVI</name>
<dbReference type="KEGG" id="nvi:116417813"/>
<dbReference type="InterPro" id="IPR000358">
    <property type="entry name" value="RNR_small_fam"/>
</dbReference>
<dbReference type="AlphaFoldDB" id="A0A7M7QMK7"/>
<dbReference type="PANTHER" id="PTHR23409:SF21">
    <property type="entry name" value="CAPSID PROTEIN"/>
    <property type="match status" value="1"/>
</dbReference>